<dbReference type="CDD" id="cd00229">
    <property type="entry name" value="SGNH_hydrolase"/>
    <property type="match status" value="1"/>
</dbReference>
<dbReference type="Pfam" id="PF13472">
    <property type="entry name" value="Lipase_GDSL_2"/>
    <property type="match status" value="1"/>
</dbReference>
<dbReference type="PANTHER" id="PTHR30383">
    <property type="entry name" value="THIOESTERASE 1/PROTEASE 1/LYSOPHOSPHOLIPASE L1"/>
    <property type="match status" value="1"/>
</dbReference>
<evidence type="ECO:0000313" key="4">
    <source>
        <dbReference type="Proteomes" id="UP000318578"/>
    </source>
</evidence>
<evidence type="ECO:0000259" key="2">
    <source>
        <dbReference type="Pfam" id="PF13472"/>
    </source>
</evidence>
<evidence type="ECO:0000256" key="1">
    <source>
        <dbReference type="SAM" id="SignalP"/>
    </source>
</evidence>
<protein>
    <submittedName>
        <fullName evidence="3">SGNH/GDSL hydrolase family protein</fullName>
    </submittedName>
</protein>
<proteinExistence type="predicted"/>
<keyword evidence="4" id="KW-1185">Reference proteome</keyword>
<dbReference type="OrthoDB" id="3555021at2"/>
<dbReference type="EMBL" id="VJZA01000009">
    <property type="protein sequence ID" value="TVT23814.1"/>
    <property type="molecule type" value="Genomic_DNA"/>
</dbReference>
<dbReference type="Proteomes" id="UP000318578">
    <property type="component" value="Unassembled WGS sequence"/>
</dbReference>
<reference evidence="3 4" key="1">
    <citation type="submission" date="2019-07" db="EMBL/GenBank/DDBJ databases">
        <title>New species of Amycolatopsis and Streptomyces.</title>
        <authorList>
            <person name="Duangmal K."/>
            <person name="Teo W.F.A."/>
            <person name="Lipun K."/>
        </authorList>
    </citation>
    <scope>NUCLEOTIDE SEQUENCE [LARGE SCALE GENOMIC DNA]</scope>
    <source>
        <strain evidence="3 4">JCM 30562</strain>
    </source>
</reference>
<feature type="chain" id="PRO_5038645089" evidence="1">
    <location>
        <begin position="22"/>
        <end position="253"/>
    </location>
</feature>
<dbReference type="RefSeq" id="WP_144636048.1">
    <property type="nucleotide sequence ID" value="NZ_BNAX01000036.1"/>
</dbReference>
<feature type="signal peptide" evidence="1">
    <location>
        <begin position="1"/>
        <end position="21"/>
    </location>
</feature>
<name>A0A558AHR7_9PSEU</name>
<dbReference type="PANTHER" id="PTHR30383:SF5">
    <property type="entry name" value="SGNH HYDROLASE-TYPE ESTERASE DOMAIN-CONTAINING PROTEIN"/>
    <property type="match status" value="1"/>
</dbReference>
<sequence>MKTVLAAMTAAIALTSSVVVATAPNASAGAAGTWCGSGRANLAILGASSETGYGTTGYPANVNTYYPTQFGWTKHLSDLLHAAWGTTTENYSHNGALVSDYLPGGRWSTTTGAVANLATTKPTLVIVDLGGNEYWSQVDPAVFESNLRTMIADIRAVRPDVDLMLYLHEEISWPAKGNEFWAQATPKYPWSQYAARIFAVASSVPTGMVDMRQFIYPSKTNPAGLWYSDGIHLDDAGQSVVNAAWWGWLASSC</sequence>
<comment type="caution">
    <text evidence="3">The sequence shown here is derived from an EMBL/GenBank/DDBJ whole genome shotgun (WGS) entry which is preliminary data.</text>
</comment>
<dbReference type="GO" id="GO:0004622">
    <property type="term" value="F:phosphatidylcholine lysophospholipase activity"/>
    <property type="evidence" value="ECO:0007669"/>
    <property type="project" value="TreeGrafter"/>
</dbReference>
<dbReference type="SUPFAM" id="SSF52266">
    <property type="entry name" value="SGNH hydrolase"/>
    <property type="match status" value="1"/>
</dbReference>
<keyword evidence="1" id="KW-0732">Signal</keyword>
<dbReference type="InterPro" id="IPR036514">
    <property type="entry name" value="SGNH_hydro_sf"/>
</dbReference>
<accession>A0A558AHR7</accession>
<dbReference type="Gene3D" id="3.40.50.1110">
    <property type="entry name" value="SGNH hydrolase"/>
    <property type="match status" value="1"/>
</dbReference>
<dbReference type="InterPro" id="IPR051532">
    <property type="entry name" value="Ester_Hydrolysis_Enzymes"/>
</dbReference>
<gene>
    <name evidence="3" type="ORF">FNH06_08050</name>
</gene>
<dbReference type="AlphaFoldDB" id="A0A558AHR7"/>
<evidence type="ECO:0000313" key="3">
    <source>
        <dbReference type="EMBL" id="TVT23814.1"/>
    </source>
</evidence>
<keyword evidence="3" id="KW-0378">Hydrolase</keyword>
<feature type="domain" description="SGNH hydrolase-type esterase" evidence="2">
    <location>
        <begin position="52"/>
        <end position="238"/>
    </location>
</feature>
<organism evidence="3 4">
    <name type="scientific">Amycolatopsis acidiphila</name>
    <dbReference type="NCBI Taxonomy" id="715473"/>
    <lineage>
        <taxon>Bacteria</taxon>
        <taxon>Bacillati</taxon>
        <taxon>Actinomycetota</taxon>
        <taxon>Actinomycetes</taxon>
        <taxon>Pseudonocardiales</taxon>
        <taxon>Pseudonocardiaceae</taxon>
        <taxon>Amycolatopsis</taxon>
    </lineage>
</organism>
<dbReference type="InterPro" id="IPR013830">
    <property type="entry name" value="SGNH_hydro"/>
</dbReference>